<dbReference type="EMBL" id="HBUE01222676">
    <property type="protein sequence ID" value="CAG6540407.1"/>
    <property type="molecule type" value="Transcribed_RNA"/>
</dbReference>
<sequence length="130" mass="14891">MYRPDANCQIPARVHPEQEVAPGIVDLDEAGRINHAWLKVVAQANFVRKLDFKLGLVPCKLADHRCSREGHVEILVNRFHQICSFANDLTFSVSKRVLLKWIFVQELVQRTENGRTLPSDESSKVKPQKF</sequence>
<dbReference type="AlphaFoldDB" id="A0A8D8P8A6"/>
<organism evidence="1">
    <name type="scientific">Culex pipiens</name>
    <name type="common">House mosquito</name>
    <dbReference type="NCBI Taxonomy" id="7175"/>
    <lineage>
        <taxon>Eukaryota</taxon>
        <taxon>Metazoa</taxon>
        <taxon>Ecdysozoa</taxon>
        <taxon>Arthropoda</taxon>
        <taxon>Hexapoda</taxon>
        <taxon>Insecta</taxon>
        <taxon>Pterygota</taxon>
        <taxon>Neoptera</taxon>
        <taxon>Endopterygota</taxon>
        <taxon>Diptera</taxon>
        <taxon>Nematocera</taxon>
        <taxon>Culicoidea</taxon>
        <taxon>Culicidae</taxon>
        <taxon>Culicinae</taxon>
        <taxon>Culicini</taxon>
        <taxon>Culex</taxon>
        <taxon>Culex</taxon>
    </lineage>
</organism>
<accession>A0A8D8P8A6</accession>
<protein>
    <submittedName>
        <fullName evidence="1">(northern house mosquito) hypothetical protein</fullName>
    </submittedName>
</protein>
<name>A0A8D8P8A6_CULPI</name>
<reference evidence="1" key="1">
    <citation type="submission" date="2021-05" db="EMBL/GenBank/DDBJ databases">
        <authorList>
            <person name="Alioto T."/>
            <person name="Alioto T."/>
            <person name="Gomez Garrido J."/>
        </authorList>
    </citation>
    <scope>NUCLEOTIDE SEQUENCE</scope>
</reference>
<evidence type="ECO:0000313" key="1">
    <source>
        <dbReference type="EMBL" id="CAG6592476.1"/>
    </source>
</evidence>
<dbReference type="EMBL" id="HBUE01329345">
    <property type="protein sequence ID" value="CAG6592475.1"/>
    <property type="molecule type" value="Transcribed_RNA"/>
</dbReference>
<dbReference type="EMBL" id="HBUE01222675">
    <property type="protein sequence ID" value="CAG6540406.1"/>
    <property type="molecule type" value="Transcribed_RNA"/>
</dbReference>
<dbReference type="EMBL" id="HBUE01329346">
    <property type="protein sequence ID" value="CAG6592476.1"/>
    <property type="molecule type" value="Transcribed_RNA"/>
</dbReference>
<proteinExistence type="predicted"/>